<dbReference type="RefSeq" id="WP_192395675.1">
    <property type="nucleotide sequence ID" value="NZ_CAJHIU010000003.1"/>
</dbReference>
<protein>
    <submittedName>
        <fullName evidence="1">Uncharacterized protein</fullName>
    </submittedName>
</protein>
<organism evidence="1 2">
    <name type="scientific">Methylomonas fluvii</name>
    <dbReference type="NCBI Taxonomy" id="1854564"/>
    <lineage>
        <taxon>Bacteria</taxon>
        <taxon>Pseudomonadati</taxon>
        <taxon>Pseudomonadota</taxon>
        <taxon>Gammaproteobacteria</taxon>
        <taxon>Methylococcales</taxon>
        <taxon>Methylococcaceae</taxon>
        <taxon>Methylomonas</taxon>
    </lineage>
</organism>
<comment type="caution">
    <text evidence="1">The sequence shown here is derived from an EMBL/GenBank/DDBJ whole genome shotgun (WGS) entry which is preliminary data.</text>
</comment>
<accession>A0ABR9DM00</accession>
<dbReference type="EMBL" id="JACXST010000003">
    <property type="protein sequence ID" value="MBD9362947.1"/>
    <property type="molecule type" value="Genomic_DNA"/>
</dbReference>
<proteinExistence type="predicted"/>
<gene>
    <name evidence="1" type="ORF">EBB_21080</name>
</gene>
<dbReference type="Proteomes" id="UP000641152">
    <property type="component" value="Unassembled WGS sequence"/>
</dbReference>
<reference evidence="1 2" key="1">
    <citation type="submission" date="2020-09" db="EMBL/GenBank/DDBJ databases">
        <title>Methylomonas albis sp. nov. and Methylomonas fluvii sp. nov.: Two cold-adapted methanotrophs from the River Elbe and an amended description of Methylovulum psychrotolerans strain Eb1.</title>
        <authorList>
            <person name="Bussmann I.K."/>
            <person name="Klings K.-W."/>
            <person name="Warnstedt J."/>
            <person name="Hoppert M."/>
            <person name="Saborowski A."/>
            <person name="Horn F."/>
            <person name="Liebner S."/>
        </authorList>
    </citation>
    <scope>NUCLEOTIDE SEQUENCE [LARGE SCALE GENOMIC DNA]</scope>
    <source>
        <strain evidence="1 2">EbB</strain>
    </source>
</reference>
<evidence type="ECO:0000313" key="1">
    <source>
        <dbReference type="EMBL" id="MBD9362947.1"/>
    </source>
</evidence>
<evidence type="ECO:0000313" key="2">
    <source>
        <dbReference type="Proteomes" id="UP000641152"/>
    </source>
</evidence>
<name>A0ABR9DM00_9GAMM</name>
<keyword evidence="2" id="KW-1185">Reference proteome</keyword>
<sequence>MIKQAKAALAKLANLSKKSLLPIEFKKVIGRTYLSIRLSDELWFSTTKLGRAYHLLRLGWFSYNEGTAPVFSINLLWLSIHVAVVRSA</sequence>